<feature type="signal peptide" evidence="1">
    <location>
        <begin position="1"/>
        <end position="21"/>
    </location>
</feature>
<evidence type="ECO:0000256" key="1">
    <source>
        <dbReference type="SAM" id="SignalP"/>
    </source>
</evidence>
<name>A0A968GEH8_9SPIO</name>
<organism evidence="2 3">
    <name type="scientific">Entomospira culicis</name>
    <dbReference type="NCBI Taxonomy" id="2719989"/>
    <lineage>
        <taxon>Bacteria</taxon>
        <taxon>Pseudomonadati</taxon>
        <taxon>Spirochaetota</taxon>
        <taxon>Spirochaetia</taxon>
        <taxon>Spirochaetales</taxon>
        <taxon>Spirochaetaceae</taxon>
        <taxon>Entomospira</taxon>
    </lineage>
</organism>
<dbReference type="EMBL" id="JAATLM010000001">
    <property type="protein sequence ID" value="NIZ69069.1"/>
    <property type="molecule type" value="Genomic_DNA"/>
</dbReference>
<dbReference type="Proteomes" id="UP000778951">
    <property type="component" value="Unassembled WGS sequence"/>
</dbReference>
<comment type="caution">
    <text evidence="2">The sequence shown here is derived from an EMBL/GenBank/DDBJ whole genome shotgun (WGS) entry which is preliminary data.</text>
</comment>
<sequence>MKRLTLLSSITLLLLSSSLFATERLVHQQILYQGSKTISSSNDQNPAWSRIASPTFQHVNSTLTANESQKWRLKVFYSVPEATGPFSIQARVNLGNDQRPIFSLGWDNAGRTGSREVTSNWLELKDSSTISLMDIDLYLARSSNNPKAKVEIHSIQLEIWQGDLNDRTQQANLGAPSVRPGIVKNPISNPKEAAKTAGIEFLKAAMSGDRKAMDEHLSITPVNMTTMIAVDRNSVANLVLPNGKTFADYLDSYDIEVIAYQDVAGLFDDWEKYEVRGWQISNKSFIFIGNTPKFGKQDFMAGKPLIFVMEEENGKMVVKGILS</sequence>
<evidence type="ECO:0008006" key="4">
    <source>
        <dbReference type="Google" id="ProtNLM"/>
    </source>
</evidence>
<evidence type="ECO:0000313" key="3">
    <source>
        <dbReference type="Proteomes" id="UP000778951"/>
    </source>
</evidence>
<protein>
    <recommendedName>
        <fullName evidence="4">CBM-cenC domain-containing protein</fullName>
    </recommendedName>
</protein>
<keyword evidence="3" id="KW-1185">Reference proteome</keyword>
<evidence type="ECO:0000313" key="2">
    <source>
        <dbReference type="EMBL" id="NIZ69069.1"/>
    </source>
</evidence>
<proteinExistence type="predicted"/>
<dbReference type="RefSeq" id="WP_167695170.1">
    <property type="nucleotide sequence ID" value="NZ_CP118181.1"/>
</dbReference>
<gene>
    <name evidence="2" type="ORF">HCT48_02425</name>
</gene>
<keyword evidence="1" id="KW-0732">Signal</keyword>
<feature type="chain" id="PRO_5037881236" description="CBM-cenC domain-containing protein" evidence="1">
    <location>
        <begin position="22"/>
        <end position="323"/>
    </location>
</feature>
<accession>A0A968GEH8</accession>
<reference evidence="2" key="1">
    <citation type="submission" date="2020-03" db="EMBL/GenBank/DDBJ databases">
        <title>Spirochaetal bacteria isolated from arthropods constitute a novel genus Entomospira genus novum within the order Spirochaetales.</title>
        <authorList>
            <person name="Grana-Miraglia L."/>
            <person name="Sikutova S."/>
            <person name="Fingerle V."/>
            <person name="Sing A."/>
            <person name="Castillo-Ramirez S."/>
            <person name="Margos G."/>
            <person name="Rudolf I."/>
        </authorList>
    </citation>
    <scope>NUCLEOTIDE SEQUENCE</scope>
    <source>
        <strain evidence="2">BR149</strain>
    </source>
</reference>
<dbReference type="AlphaFoldDB" id="A0A968GEH8"/>